<feature type="chain" id="PRO_5038359392" description="PE domain-containing protein" evidence="1">
    <location>
        <begin position="21"/>
        <end position="97"/>
    </location>
</feature>
<dbReference type="AlphaFoldDB" id="A0A1W9YSK3"/>
<dbReference type="Proteomes" id="UP000192284">
    <property type="component" value="Unassembled WGS sequence"/>
</dbReference>
<proteinExistence type="predicted"/>
<feature type="signal peptide" evidence="1">
    <location>
        <begin position="1"/>
        <end position="20"/>
    </location>
</feature>
<reference evidence="2 3" key="1">
    <citation type="submission" date="2017-02" db="EMBL/GenBank/DDBJ databases">
        <title>The new phylogeny of genus Mycobacterium.</title>
        <authorList>
            <person name="Tortoli E."/>
            <person name="Trovato A."/>
            <person name="Cirillo D.M."/>
        </authorList>
    </citation>
    <scope>NUCLEOTIDE SEQUENCE [LARGE SCALE GENOMIC DNA]</scope>
    <source>
        <strain evidence="2 3">DSM 45057</strain>
    </source>
</reference>
<evidence type="ECO:0000313" key="3">
    <source>
        <dbReference type="Proteomes" id="UP000192284"/>
    </source>
</evidence>
<name>A0A1W9YSK3_MYCAN</name>
<accession>A0A1W9YSK3</accession>
<comment type="caution">
    <text evidence="2">The sequence shown here is derived from an EMBL/GenBank/DDBJ whole genome shotgun (WGS) entry which is preliminary data.</text>
</comment>
<evidence type="ECO:0000313" key="2">
    <source>
        <dbReference type="EMBL" id="ORA02989.1"/>
    </source>
</evidence>
<keyword evidence="3" id="KW-1185">Reference proteome</keyword>
<feature type="non-terminal residue" evidence="2">
    <location>
        <position position="97"/>
    </location>
</feature>
<gene>
    <name evidence="2" type="ORF">BST12_29780</name>
</gene>
<keyword evidence="1" id="KW-0732">Signal</keyword>
<organism evidence="2 3">
    <name type="scientific">Mycobacterium angelicum</name>
    <dbReference type="NCBI Taxonomy" id="470074"/>
    <lineage>
        <taxon>Bacteria</taxon>
        <taxon>Bacillati</taxon>
        <taxon>Actinomycetota</taxon>
        <taxon>Actinomycetes</taxon>
        <taxon>Mycobacteriales</taxon>
        <taxon>Mycobacteriaceae</taxon>
        <taxon>Mycobacterium</taxon>
    </lineage>
</organism>
<evidence type="ECO:0000256" key="1">
    <source>
        <dbReference type="SAM" id="SignalP"/>
    </source>
</evidence>
<sequence>MLAYRTVGAVTAVSRSTARAAVAAGPTYSLAAGLPGGGTPADTTIAAGAADAAGPAVTAGLPIGLSSRFRVGAVVARAAQAAVAAVAAGSAGSAVAG</sequence>
<evidence type="ECO:0008006" key="4">
    <source>
        <dbReference type="Google" id="ProtNLM"/>
    </source>
</evidence>
<dbReference type="EMBL" id="MVHE01000354">
    <property type="protein sequence ID" value="ORA02989.1"/>
    <property type="molecule type" value="Genomic_DNA"/>
</dbReference>
<protein>
    <recommendedName>
        <fullName evidence="4">PE domain-containing protein</fullName>
    </recommendedName>
</protein>